<dbReference type="InterPro" id="IPR003159">
    <property type="entry name" value="Lyase_8_central_dom"/>
</dbReference>
<dbReference type="CDD" id="cd01083">
    <property type="entry name" value="GAG_Lyase"/>
    <property type="match status" value="1"/>
</dbReference>
<dbReference type="Gene3D" id="1.50.10.100">
    <property type="entry name" value="Chondroitin AC/alginate lyase"/>
    <property type="match status" value="1"/>
</dbReference>
<dbReference type="SUPFAM" id="SSF74650">
    <property type="entry name" value="Galactose mutarotase-like"/>
    <property type="match status" value="1"/>
</dbReference>
<dbReference type="PANTHER" id="PTHR38481">
    <property type="entry name" value="HYALURONATE LYASE"/>
    <property type="match status" value="1"/>
</dbReference>
<dbReference type="GO" id="GO:0005975">
    <property type="term" value="P:carbohydrate metabolic process"/>
    <property type="evidence" value="ECO:0007669"/>
    <property type="project" value="InterPro"/>
</dbReference>
<dbReference type="SUPFAM" id="SSF48230">
    <property type="entry name" value="Chondroitin AC/alginate lyase"/>
    <property type="match status" value="1"/>
</dbReference>
<evidence type="ECO:0000256" key="2">
    <source>
        <dbReference type="ARBA" id="ARBA00006699"/>
    </source>
</evidence>
<evidence type="ECO:0000259" key="9">
    <source>
        <dbReference type="Pfam" id="PF02884"/>
    </source>
</evidence>
<dbReference type="OrthoDB" id="6394136at2"/>
<evidence type="ECO:0000256" key="7">
    <source>
        <dbReference type="PIRSR" id="PIRSR638970-1"/>
    </source>
</evidence>
<dbReference type="RefSeq" id="WP_105021908.1">
    <property type="nucleotide sequence ID" value="NZ_MSCM01000002.1"/>
</dbReference>
<reference evidence="11 12" key="1">
    <citation type="submission" date="2016-12" db="EMBL/GenBank/DDBJ databases">
        <title>Trade-off between light-utilization and light-protection in marine flavobacteria.</title>
        <authorList>
            <person name="Kumagai Y."/>
            <person name="Yoshizawa S."/>
            <person name="Kogure K."/>
            <person name="Iwasaki W."/>
        </authorList>
    </citation>
    <scope>NUCLEOTIDE SEQUENCE [LARGE SCALE GENOMIC DNA]</scope>
    <source>
        <strain evidence="11 12">ATCC 43844</strain>
    </source>
</reference>
<feature type="active site" evidence="7">
    <location>
        <position position="292"/>
    </location>
</feature>
<comment type="cofactor">
    <cofactor evidence="1">
        <name>Ca(2+)</name>
        <dbReference type="ChEBI" id="CHEBI:29108"/>
    </cofactor>
</comment>
<dbReference type="InterPro" id="IPR014718">
    <property type="entry name" value="GH-type_carb-bd"/>
</dbReference>
<keyword evidence="12" id="KW-1185">Reference proteome</keyword>
<protein>
    <recommendedName>
        <fullName evidence="13">Chondroitin AC lyase</fullName>
    </recommendedName>
</protein>
<evidence type="ECO:0008006" key="13">
    <source>
        <dbReference type="Google" id="ProtNLM"/>
    </source>
</evidence>
<evidence type="ECO:0000313" key="11">
    <source>
        <dbReference type="EMBL" id="PQJ76593.1"/>
    </source>
</evidence>
<name>A0A2S7WG57_9FLAO</name>
<dbReference type="Gene3D" id="2.60.220.10">
    <property type="entry name" value="Polysaccharide lyase family 8-like, C-terminal"/>
    <property type="match status" value="1"/>
</dbReference>
<feature type="domain" description="Polysaccharide lyase family 8 central" evidence="8">
    <location>
        <begin position="336"/>
        <end position="582"/>
    </location>
</feature>
<dbReference type="Pfam" id="PF02278">
    <property type="entry name" value="Lyase_8"/>
    <property type="match status" value="1"/>
</dbReference>
<evidence type="ECO:0000256" key="5">
    <source>
        <dbReference type="ARBA" id="ARBA00022837"/>
    </source>
</evidence>
<evidence type="ECO:0000259" key="10">
    <source>
        <dbReference type="Pfam" id="PF08124"/>
    </source>
</evidence>
<dbReference type="InterPro" id="IPR038970">
    <property type="entry name" value="Lyase_8"/>
</dbReference>
<dbReference type="InterPro" id="IPR008929">
    <property type="entry name" value="Chondroitin_lyas"/>
</dbReference>
<dbReference type="SUPFAM" id="SSF49863">
    <property type="entry name" value="Hyaluronate lyase-like, C-terminal domain"/>
    <property type="match status" value="1"/>
</dbReference>
<dbReference type="GO" id="GO:0030246">
    <property type="term" value="F:carbohydrate binding"/>
    <property type="evidence" value="ECO:0007669"/>
    <property type="project" value="InterPro"/>
</dbReference>
<dbReference type="Gene3D" id="2.70.98.10">
    <property type="match status" value="1"/>
</dbReference>
<feature type="active site" evidence="7">
    <location>
        <position position="238"/>
    </location>
</feature>
<feature type="active site" evidence="7">
    <location>
        <position position="229"/>
    </location>
</feature>
<comment type="similarity">
    <text evidence="2">Belongs to the polysaccharide lyase 8 family.</text>
</comment>
<feature type="domain" description="Polysaccharide lyase family 8 C-terminal" evidence="9">
    <location>
        <begin position="599"/>
        <end position="663"/>
    </location>
</feature>
<dbReference type="EMBL" id="MSCM01000002">
    <property type="protein sequence ID" value="PQJ76593.1"/>
    <property type="molecule type" value="Genomic_DNA"/>
</dbReference>
<dbReference type="Pfam" id="PF02884">
    <property type="entry name" value="Lyase_8_C"/>
    <property type="match status" value="1"/>
</dbReference>
<feature type="domain" description="Polysaccharide lyase 8 N-terminal alpha-helical" evidence="10">
    <location>
        <begin position="72"/>
        <end position="316"/>
    </location>
</feature>
<dbReference type="InterPro" id="IPR004103">
    <property type="entry name" value="Lyase_8_C"/>
</dbReference>
<dbReference type="Pfam" id="PF08124">
    <property type="entry name" value="Lyase_8_N"/>
    <property type="match status" value="1"/>
</dbReference>
<comment type="caution">
    <text evidence="11">The sequence shown here is derived from an EMBL/GenBank/DDBJ whole genome shotgun (WGS) entry which is preliminary data.</text>
</comment>
<dbReference type="PROSITE" id="PS51257">
    <property type="entry name" value="PROKAR_LIPOPROTEIN"/>
    <property type="match status" value="1"/>
</dbReference>
<dbReference type="AlphaFoldDB" id="A0A2S7WG57"/>
<comment type="subunit">
    <text evidence="3">Monomer.</text>
</comment>
<evidence type="ECO:0000256" key="4">
    <source>
        <dbReference type="ARBA" id="ARBA00022729"/>
    </source>
</evidence>
<keyword evidence="6" id="KW-0456">Lyase</keyword>
<sequence length="704" mass="81833">MKQHLMNTLLICCFISFLSCIKPSELYSFDKIEYPEDLKKLHENVLNYHLNLEIDHQELKKDLENLLENGSFSSIDYTNKIRGNWPVKFHLQKVQNFAIVYKNKNSAFYQNKNLSIKIHQSLNYWLDNDFLSTNWWDQHIGVPELLLPTLFLMEDELSKNQKEKALVLLYRAKIKMSGQNKVWLSTNVMLRSLFLRKVDSVAIASKSIQNELQISKGVGVKADWSYHEHGAQLQFGNYGLSFLEDMLKCYSFVNDTPFQFKEDKIEVLRNYILEGQQWIIWNKNYDINASGRQLFPNEQSNKYERLKKCIDKMKSLDTDFSLAYEHAKDSKILSGNKHFWESDFNVHRRKDFYFSVKMSSKRVIGTESVNQENIQGYYLGDGVSLLYSNGDEYKDIFPFWDWKQLPGTTIIQDEKPLPIIKFSDFKTDSEFVGGVSNNENGIAVLDYNRDGLKAKKSWFLFDEKIVCLGADIEANTDFKVATTVNQVFLKGDIMVSENNKIIEKFNSSELKKLDWILHDDTGYLFLNEDNVKVQTRFLEGSWYNVAKRFRPVILTESTFKIWFDHGKNPKDKRYEYILVPNANKQKMEELKIKKPFQIVNTKTQQSVISSDEKIGGIVFYEAGTSNIYGGISVDKPCIVLLQKKEFGIEVSISDPSQKLEAVTVLFKKYVIENKKDSLNEKNSLKVDLPSGNESGKTVKFYLKK</sequence>
<dbReference type="GO" id="GO:0005576">
    <property type="term" value="C:extracellular region"/>
    <property type="evidence" value="ECO:0007669"/>
    <property type="project" value="InterPro"/>
</dbReference>
<dbReference type="PANTHER" id="PTHR38481:SF1">
    <property type="entry name" value="HYALURONATE LYASE"/>
    <property type="match status" value="1"/>
</dbReference>
<dbReference type="InterPro" id="IPR012970">
    <property type="entry name" value="Lyase_8_alpha_N"/>
</dbReference>
<evidence type="ECO:0000256" key="1">
    <source>
        <dbReference type="ARBA" id="ARBA00001913"/>
    </source>
</evidence>
<keyword evidence="4" id="KW-0732">Signal</keyword>
<evidence type="ECO:0000259" key="8">
    <source>
        <dbReference type="Pfam" id="PF02278"/>
    </source>
</evidence>
<dbReference type="GO" id="GO:0016837">
    <property type="term" value="F:carbon-oxygen lyase activity, acting on polysaccharides"/>
    <property type="evidence" value="ECO:0007669"/>
    <property type="project" value="UniProtKB-ARBA"/>
</dbReference>
<gene>
    <name evidence="11" type="ORF">BTO16_11905</name>
</gene>
<accession>A0A2S7WG57</accession>
<dbReference type="InterPro" id="IPR011013">
    <property type="entry name" value="Gal_mutarotase_sf_dom"/>
</dbReference>
<dbReference type="Proteomes" id="UP000239068">
    <property type="component" value="Unassembled WGS sequence"/>
</dbReference>
<evidence type="ECO:0000313" key="12">
    <source>
        <dbReference type="Proteomes" id="UP000239068"/>
    </source>
</evidence>
<keyword evidence="5" id="KW-0106">Calcium</keyword>
<evidence type="ECO:0000256" key="3">
    <source>
        <dbReference type="ARBA" id="ARBA00011245"/>
    </source>
</evidence>
<proteinExistence type="inferred from homology"/>
<evidence type="ECO:0000256" key="6">
    <source>
        <dbReference type="ARBA" id="ARBA00023239"/>
    </source>
</evidence>
<dbReference type="InterPro" id="IPR011071">
    <property type="entry name" value="Lyase_8-like_C"/>
</dbReference>
<organism evidence="11 12">
    <name type="scientific">Polaribacter glomeratus</name>
    <dbReference type="NCBI Taxonomy" id="102"/>
    <lineage>
        <taxon>Bacteria</taxon>
        <taxon>Pseudomonadati</taxon>
        <taxon>Bacteroidota</taxon>
        <taxon>Flavobacteriia</taxon>
        <taxon>Flavobacteriales</taxon>
        <taxon>Flavobacteriaceae</taxon>
    </lineage>
</organism>